<organism evidence="2 3">
    <name type="scientific">Saitoella complicata (strain BCRC 22490 / CBS 7301 / JCM 7358 / NBRC 10748 / NRRL Y-17804)</name>
    <dbReference type="NCBI Taxonomy" id="698492"/>
    <lineage>
        <taxon>Eukaryota</taxon>
        <taxon>Fungi</taxon>
        <taxon>Dikarya</taxon>
        <taxon>Ascomycota</taxon>
        <taxon>Taphrinomycotina</taxon>
        <taxon>Taphrinomycotina incertae sedis</taxon>
        <taxon>Saitoella</taxon>
    </lineage>
</organism>
<feature type="region of interest" description="Disordered" evidence="1">
    <location>
        <begin position="1"/>
        <end position="43"/>
    </location>
</feature>
<comment type="caution">
    <text evidence="2">The sequence shown here is derived from an EMBL/GenBank/DDBJ whole genome shotgun (WGS) entry which is preliminary data.</text>
</comment>
<reference evidence="2 3" key="1">
    <citation type="journal article" date="2011" name="J. Gen. Appl. Microbiol.">
        <title>Draft genome sequencing of the enigmatic yeast Saitoella complicata.</title>
        <authorList>
            <person name="Nishida H."/>
            <person name="Hamamoto M."/>
            <person name="Sugiyama J."/>
        </authorList>
    </citation>
    <scope>NUCLEOTIDE SEQUENCE [LARGE SCALE GENOMIC DNA]</scope>
    <source>
        <strain evidence="2 3">NRRL Y-17804</strain>
    </source>
</reference>
<evidence type="ECO:0000313" key="2">
    <source>
        <dbReference type="EMBL" id="GAO45888.1"/>
    </source>
</evidence>
<dbReference type="Proteomes" id="UP000033140">
    <property type="component" value="Unassembled WGS sequence"/>
</dbReference>
<gene>
    <name evidence="2" type="ORF">G7K_0134-t1</name>
</gene>
<dbReference type="AlphaFoldDB" id="A0A0E9N7X4"/>
<evidence type="ECO:0000313" key="3">
    <source>
        <dbReference type="Proteomes" id="UP000033140"/>
    </source>
</evidence>
<feature type="compositionally biased region" description="Basic and acidic residues" evidence="1">
    <location>
        <begin position="7"/>
        <end position="16"/>
    </location>
</feature>
<sequence length="72" mass="8392">MAHAPIKHQDERKRTEMTLAKPHQNKIKSHKTDKNRPTIPVPNLPARPAAIQYSFTSLYSFRSHRCNLLFLL</sequence>
<protein>
    <submittedName>
        <fullName evidence="2">Uncharacterized protein</fullName>
    </submittedName>
</protein>
<reference evidence="2 3" key="3">
    <citation type="journal article" date="2015" name="Genome Announc.">
        <title>Draft Genome Sequence of the Archiascomycetous Yeast Saitoella complicata.</title>
        <authorList>
            <person name="Yamauchi K."/>
            <person name="Kondo S."/>
            <person name="Hamamoto M."/>
            <person name="Takahashi Y."/>
            <person name="Ogura Y."/>
            <person name="Hayashi T."/>
            <person name="Nishida H."/>
        </authorList>
    </citation>
    <scope>NUCLEOTIDE SEQUENCE [LARGE SCALE GENOMIC DNA]</scope>
    <source>
        <strain evidence="2 3">NRRL Y-17804</strain>
    </source>
</reference>
<name>A0A0E9N7X4_SAICN</name>
<keyword evidence="3" id="KW-1185">Reference proteome</keyword>
<reference evidence="2 3" key="2">
    <citation type="journal article" date="2014" name="J. Gen. Appl. Microbiol.">
        <title>The early diverging ascomycetous budding yeast Saitoella complicata has three histone deacetylases belonging to the Clr6, Hos2, and Rpd3 lineages.</title>
        <authorList>
            <person name="Nishida H."/>
            <person name="Matsumoto T."/>
            <person name="Kondo S."/>
            <person name="Hamamoto M."/>
            <person name="Yoshikawa H."/>
        </authorList>
    </citation>
    <scope>NUCLEOTIDE SEQUENCE [LARGE SCALE GENOMIC DNA]</scope>
    <source>
        <strain evidence="2 3">NRRL Y-17804</strain>
    </source>
</reference>
<evidence type="ECO:0000256" key="1">
    <source>
        <dbReference type="SAM" id="MobiDB-lite"/>
    </source>
</evidence>
<proteinExistence type="predicted"/>
<dbReference type="EMBL" id="BACD03000001">
    <property type="protein sequence ID" value="GAO45888.1"/>
    <property type="molecule type" value="Genomic_DNA"/>
</dbReference>
<accession>A0A0E9N7X4</accession>